<feature type="transmembrane region" description="Helical" evidence="1">
    <location>
        <begin position="6"/>
        <end position="28"/>
    </location>
</feature>
<reference evidence="2" key="1">
    <citation type="submission" date="2021-02" db="EMBL/GenBank/DDBJ databases">
        <authorList>
            <person name="Dougan E. K."/>
            <person name="Rhodes N."/>
            <person name="Thang M."/>
            <person name="Chan C."/>
        </authorList>
    </citation>
    <scope>NUCLEOTIDE SEQUENCE</scope>
</reference>
<keyword evidence="1" id="KW-0812">Transmembrane</keyword>
<feature type="transmembrane region" description="Helical" evidence="1">
    <location>
        <begin position="128"/>
        <end position="149"/>
    </location>
</feature>
<proteinExistence type="predicted"/>
<keyword evidence="3" id="KW-1185">Reference proteome</keyword>
<evidence type="ECO:0000313" key="2">
    <source>
        <dbReference type="EMBL" id="CAE7826468.1"/>
    </source>
</evidence>
<accession>A0A812ZFH9</accession>
<gene>
    <name evidence="2" type="primary">pmp10</name>
    <name evidence="2" type="ORF">SNEC2469_LOCUS24650</name>
</gene>
<feature type="transmembrane region" description="Helical" evidence="1">
    <location>
        <begin position="161"/>
        <end position="182"/>
    </location>
</feature>
<evidence type="ECO:0000256" key="1">
    <source>
        <dbReference type="SAM" id="Phobius"/>
    </source>
</evidence>
<feature type="transmembrane region" description="Helical" evidence="1">
    <location>
        <begin position="194"/>
        <end position="214"/>
    </location>
</feature>
<comment type="caution">
    <text evidence="2">The sequence shown here is derived from an EMBL/GenBank/DDBJ whole genome shotgun (WGS) entry which is preliminary data.</text>
</comment>
<sequence>MKPYAIFINCFLPDLLGAVLRYVPCMHFQAGYRARFSTYDVTAACPWELYRYTILAATILLGAVVGPVFWVLVIKRSSKWQPDERREVLGFLTSGYKEACEWWEAGVLTRKCLLVMAASLFPMSYSPFLFLTSLLVIMGTSLTLHTLAWPYSSDVLNQLELAVLTSSTIVILCAMILTLQPIVWTLDYSITHPALASALLLLLSPFVVLLYLLLYEVRKKESAMIQRGFSTFCSGRESNGMR</sequence>
<dbReference type="AlphaFoldDB" id="A0A812ZFH9"/>
<keyword evidence="1" id="KW-0472">Membrane</keyword>
<dbReference type="EMBL" id="CAJNJA010047785">
    <property type="protein sequence ID" value="CAE7826468.1"/>
    <property type="molecule type" value="Genomic_DNA"/>
</dbReference>
<organism evidence="2 3">
    <name type="scientific">Symbiodinium necroappetens</name>
    <dbReference type="NCBI Taxonomy" id="1628268"/>
    <lineage>
        <taxon>Eukaryota</taxon>
        <taxon>Sar</taxon>
        <taxon>Alveolata</taxon>
        <taxon>Dinophyceae</taxon>
        <taxon>Suessiales</taxon>
        <taxon>Symbiodiniaceae</taxon>
        <taxon>Symbiodinium</taxon>
    </lineage>
</organism>
<keyword evidence="1" id="KW-1133">Transmembrane helix</keyword>
<dbReference type="Proteomes" id="UP000601435">
    <property type="component" value="Unassembled WGS sequence"/>
</dbReference>
<evidence type="ECO:0000313" key="3">
    <source>
        <dbReference type="Proteomes" id="UP000601435"/>
    </source>
</evidence>
<protein>
    <submittedName>
        <fullName evidence="2">Pmp10 protein</fullName>
    </submittedName>
</protein>
<feature type="transmembrane region" description="Helical" evidence="1">
    <location>
        <begin position="49"/>
        <end position="73"/>
    </location>
</feature>
<name>A0A812ZFH9_9DINO</name>